<keyword evidence="1" id="KW-0812">Transmembrane</keyword>
<evidence type="ECO:0000256" key="1">
    <source>
        <dbReference type="SAM" id="Phobius"/>
    </source>
</evidence>
<dbReference type="InterPro" id="IPR003675">
    <property type="entry name" value="Rce1/LyrA-like_dom"/>
</dbReference>
<dbReference type="GO" id="GO:0006508">
    <property type="term" value="P:proteolysis"/>
    <property type="evidence" value="ECO:0007669"/>
    <property type="project" value="UniProtKB-KW"/>
</dbReference>
<feature type="transmembrane region" description="Helical" evidence="1">
    <location>
        <begin position="115"/>
        <end position="138"/>
    </location>
</feature>
<evidence type="ECO:0000313" key="4">
    <source>
        <dbReference type="Proteomes" id="UP000618460"/>
    </source>
</evidence>
<name>A0A917TNC5_9BACI</name>
<accession>A0A917TNC5</accession>
<feature type="domain" description="CAAX prenyl protease 2/Lysostaphin resistance protein A-like" evidence="2">
    <location>
        <begin position="113"/>
        <end position="212"/>
    </location>
</feature>
<keyword evidence="3" id="KW-0378">Hydrolase</keyword>
<dbReference type="RefSeq" id="WP_117154131.1">
    <property type="nucleotide sequence ID" value="NZ_BMLG01000006.1"/>
</dbReference>
<feature type="transmembrane region" description="Helical" evidence="1">
    <location>
        <begin position="205"/>
        <end position="224"/>
    </location>
</feature>
<feature type="transmembrane region" description="Helical" evidence="1">
    <location>
        <begin position="174"/>
        <end position="193"/>
    </location>
</feature>
<dbReference type="EMBL" id="BMLG01000006">
    <property type="protein sequence ID" value="GGM30321.1"/>
    <property type="molecule type" value="Genomic_DNA"/>
</dbReference>
<organism evidence="3 4">
    <name type="scientific">Paraliobacillus quinghaiensis</name>
    <dbReference type="NCBI Taxonomy" id="470815"/>
    <lineage>
        <taxon>Bacteria</taxon>
        <taxon>Bacillati</taxon>
        <taxon>Bacillota</taxon>
        <taxon>Bacilli</taxon>
        <taxon>Bacillales</taxon>
        <taxon>Bacillaceae</taxon>
        <taxon>Paraliobacillus</taxon>
    </lineage>
</organism>
<feature type="transmembrane region" description="Helical" evidence="1">
    <location>
        <begin position="74"/>
        <end position="95"/>
    </location>
</feature>
<feature type="transmembrane region" description="Helical" evidence="1">
    <location>
        <begin position="150"/>
        <end position="168"/>
    </location>
</feature>
<dbReference type="Proteomes" id="UP000618460">
    <property type="component" value="Unassembled WGS sequence"/>
</dbReference>
<keyword evidence="1" id="KW-1133">Transmembrane helix</keyword>
<dbReference type="OrthoDB" id="449657at2"/>
<dbReference type="GO" id="GO:0004175">
    <property type="term" value="F:endopeptidase activity"/>
    <property type="evidence" value="ECO:0007669"/>
    <property type="project" value="UniProtKB-ARBA"/>
</dbReference>
<protein>
    <submittedName>
        <fullName evidence="3">CAAX amino protease</fullName>
    </submittedName>
</protein>
<dbReference type="Pfam" id="PF02517">
    <property type="entry name" value="Rce1-like"/>
    <property type="match status" value="1"/>
</dbReference>
<keyword evidence="4" id="KW-1185">Reference proteome</keyword>
<comment type="caution">
    <text evidence="3">The sequence shown here is derived from an EMBL/GenBank/DDBJ whole genome shotgun (WGS) entry which is preliminary data.</text>
</comment>
<sequence>METRRSLVVILLLVTVACVIMAWIDAILSPDYTIKSSIKLVLFLLIPASYALLDRTTSFRQLFKLEKGEILFPLLLGVGVYAFIIGAYFLVGPFFDLSNITVSLENNIGVSKSNFVFVALYISFVNSLLEEFFFRGFAFLSLKKVSSRKIAYIFSAGAFSLYHVAIMTSWFSPMLFVLLVVSLFIAGLLFNWLNEKNNTIYPSWMVHLSANLAINTIGFILFGII</sequence>
<keyword evidence="3" id="KW-0645">Protease</keyword>
<gene>
    <name evidence="3" type="ORF">GCM10011351_15580</name>
</gene>
<reference evidence="3" key="1">
    <citation type="journal article" date="2014" name="Int. J. Syst. Evol. Microbiol.">
        <title>Complete genome sequence of Corynebacterium casei LMG S-19264T (=DSM 44701T), isolated from a smear-ripened cheese.</title>
        <authorList>
            <consortium name="US DOE Joint Genome Institute (JGI-PGF)"/>
            <person name="Walter F."/>
            <person name="Albersmeier A."/>
            <person name="Kalinowski J."/>
            <person name="Ruckert C."/>
        </authorList>
    </citation>
    <scope>NUCLEOTIDE SEQUENCE</scope>
    <source>
        <strain evidence="3">CGMCC 1.6333</strain>
    </source>
</reference>
<dbReference type="PROSITE" id="PS51257">
    <property type="entry name" value="PROKAR_LIPOPROTEIN"/>
    <property type="match status" value="1"/>
</dbReference>
<reference evidence="3" key="2">
    <citation type="submission" date="2020-09" db="EMBL/GenBank/DDBJ databases">
        <authorList>
            <person name="Sun Q."/>
            <person name="Zhou Y."/>
        </authorList>
    </citation>
    <scope>NUCLEOTIDE SEQUENCE</scope>
    <source>
        <strain evidence="3">CGMCC 1.6333</strain>
    </source>
</reference>
<evidence type="ECO:0000259" key="2">
    <source>
        <dbReference type="Pfam" id="PF02517"/>
    </source>
</evidence>
<feature type="transmembrane region" description="Helical" evidence="1">
    <location>
        <begin position="7"/>
        <end position="24"/>
    </location>
</feature>
<keyword evidence="1" id="KW-0472">Membrane</keyword>
<proteinExistence type="predicted"/>
<evidence type="ECO:0000313" key="3">
    <source>
        <dbReference type="EMBL" id="GGM30321.1"/>
    </source>
</evidence>
<dbReference type="GO" id="GO:0080120">
    <property type="term" value="P:CAAX-box protein maturation"/>
    <property type="evidence" value="ECO:0007669"/>
    <property type="project" value="UniProtKB-ARBA"/>
</dbReference>
<dbReference type="AlphaFoldDB" id="A0A917TNC5"/>
<feature type="transmembrane region" description="Helical" evidence="1">
    <location>
        <begin position="36"/>
        <end position="53"/>
    </location>
</feature>